<accession>A0ABS6GKT3</accession>
<dbReference type="InterPro" id="IPR038705">
    <property type="entry name" value="YabP_sf"/>
</dbReference>
<keyword evidence="2" id="KW-1185">Reference proteome</keyword>
<evidence type="ECO:0000313" key="2">
    <source>
        <dbReference type="Proteomes" id="UP000812672"/>
    </source>
</evidence>
<dbReference type="Proteomes" id="UP000812672">
    <property type="component" value="Unassembled WGS sequence"/>
</dbReference>
<dbReference type="NCBIfam" id="TIGR02856">
    <property type="entry name" value="spore_yqfC"/>
    <property type="match status" value="1"/>
</dbReference>
<organism evidence="1 2">
    <name type="scientific">Allobacillus halotolerans</name>
    <dbReference type="NCBI Taxonomy" id="570278"/>
    <lineage>
        <taxon>Bacteria</taxon>
        <taxon>Bacillati</taxon>
        <taxon>Bacillota</taxon>
        <taxon>Bacilli</taxon>
        <taxon>Bacillales</taxon>
        <taxon>Bacillaceae</taxon>
        <taxon>Allobacillus</taxon>
    </lineage>
</organism>
<dbReference type="Gene3D" id="2.60.40.2000">
    <property type="match status" value="1"/>
</dbReference>
<dbReference type="RefSeq" id="WP_144160281.1">
    <property type="nucleotide sequence ID" value="NZ_CAUPKR010000001.1"/>
</dbReference>
<name>A0ABS6GKT3_9BACI</name>
<dbReference type="InterPro" id="IPR022476">
    <property type="entry name" value="Spore_YabP/YqfC"/>
</dbReference>
<protein>
    <submittedName>
        <fullName evidence="1">Sporulation protein YqfC</fullName>
    </submittedName>
</protein>
<dbReference type="InterPro" id="IPR022477">
    <property type="entry name" value="Spore_YqfC"/>
</dbReference>
<proteinExistence type="predicted"/>
<sequence length="96" mass="11057">MKKLKRINRWLTQKAQLPNDVIYDYPRMTLIGHVHLYIENHKGLKQFQDQQIIVEQNGGQIVVEGKNLVIKSLMKNEIVIEGTILSVTQKSTGKES</sequence>
<dbReference type="Pfam" id="PF07873">
    <property type="entry name" value="YabP"/>
    <property type="match status" value="1"/>
</dbReference>
<evidence type="ECO:0000313" key="1">
    <source>
        <dbReference type="EMBL" id="MBU6079701.1"/>
    </source>
</evidence>
<gene>
    <name evidence="1" type="primary">yqfC</name>
    <name evidence="1" type="ORF">KQ486_01585</name>
</gene>
<dbReference type="EMBL" id="JAHLZF010000001">
    <property type="protein sequence ID" value="MBU6079701.1"/>
    <property type="molecule type" value="Genomic_DNA"/>
</dbReference>
<comment type="caution">
    <text evidence="1">The sequence shown here is derived from an EMBL/GenBank/DDBJ whole genome shotgun (WGS) entry which is preliminary data.</text>
</comment>
<reference evidence="1 2" key="1">
    <citation type="journal article" date="2011" name="Int. J. Syst. Evol. Microbiol.">
        <title>Allobacillus halotolerans gen. nov., sp. nov. isolated from shrimp paste.</title>
        <authorList>
            <person name="Sheu S.Y."/>
            <person name="Arun A.B."/>
            <person name="Jiang S.R."/>
            <person name="Young C.C."/>
            <person name="Chen W.M."/>
        </authorList>
    </citation>
    <scope>NUCLEOTIDE SEQUENCE [LARGE SCALE GENOMIC DNA]</scope>
    <source>
        <strain evidence="1 2">LMG 24826</strain>
    </source>
</reference>